<reference evidence="1" key="1">
    <citation type="submission" date="2020-05" db="EMBL/GenBank/DDBJ databases">
        <authorList>
            <person name="Chiriac C."/>
            <person name="Salcher M."/>
            <person name="Ghai R."/>
            <person name="Kavagutti S V."/>
        </authorList>
    </citation>
    <scope>NUCLEOTIDE SEQUENCE</scope>
</reference>
<organism evidence="1">
    <name type="scientific">uncultured Caudovirales phage</name>
    <dbReference type="NCBI Taxonomy" id="2100421"/>
    <lineage>
        <taxon>Viruses</taxon>
        <taxon>Duplodnaviria</taxon>
        <taxon>Heunggongvirae</taxon>
        <taxon>Uroviricota</taxon>
        <taxon>Caudoviricetes</taxon>
        <taxon>Peduoviridae</taxon>
        <taxon>Maltschvirus</taxon>
        <taxon>Maltschvirus maltsch</taxon>
    </lineage>
</organism>
<accession>A0A6J5T6G7</accession>
<protein>
    <submittedName>
        <fullName evidence="1">Uncharacterized protein</fullName>
    </submittedName>
</protein>
<proteinExistence type="predicted"/>
<dbReference type="EMBL" id="LR797523">
    <property type="protein sequence ID" value="CAB4222661.1"/>
    <property type="molecule type" value="Genomic_DNA"/>
</dbReference>
<gene>
    <name evidence="1" type="ORF">UFOVP1655_169</name>
</gene>
<sequence length="60" mass="7112">MITKNIKGECNNCESYFSVEYQVEMVSQEIPEHCPFCGELIEEISEEFVEDDEIEEEDWD</sequence>
<name>A0A6J5T6G7_9CAUD</name>
<evidence type="ECO:0000313" key="1">
    <source>
        <dbReference type="EMBL" id="CAB4222661.1"/>
    </source>
</evidence>